<reference evidence="1 2" key="1">
    <citation type="submission" date="2020-07" db="EMBL/GenBank/DDBJ databases">
        <title>Genomic analyses of the natural microbiome of Caenorhabditis elegans.</title>
        <authorList>
            <person name="Samuel B."/>
        </authorList>
    </citation>
    <scope>NUCLEOTIDE SEQUENCE [LARGE SCALE GENOMIC DNA]</scope>
    <source>
        <strain evidence="1 2">BIGb0408</strain>
    </source>
</reference>
<keyword evidence="2" id="KW-1185">Reference proteome</keyword>
<dbReference type="GO" id="GO:0006302">
    <property type="term" value="P:double-strand break repair"/>
    <property type="evidence" value="ECO:0007669"/>
    <property type="project" value="TreeGrafter"/>
</dbReference>
<dbReference type="RefSeq" id="WP_179539071.1">
    <property type="nucleotide sequence ID" value="NZ_JACBYV010000001.1"/>
</dbReference>
<proteinExistence type="predicted"/>
<protein>
    <submittedName>
        <fullName evidence="1">Uncharacterized protein</fullName>
    </submittedName>
</protein>
<dbReference type="AlphaFoldDB" id="A0A7Z0BRX3"/>
<dbReference type="PANTHER" id="PTHR32182">
    <property type="entry name" value="DNA REPLICATION AND REPAIR PROTEIN RECF"/>
    <property type="match status" value="1"/>
</dbReference>
<dbReference type="EMBL" id="JACBYV010000001">
    <property type="protein sequence ID" value="NYH74631.1"/>
    <property type="molecule type" value="Genomic_DNA"/>
</dbReference>
<dbReference type="GO" id="GO:0000731">
    <property type="term" value="P:DNA synthesis involved in DNA repair"/>
    <property type="evidence" value="ECO:0007669"/>
    <property type="project" value="TreeGrafter"/>
</dbReference>
<dbReference type="Proteomes" id="UP000578688">
    <property type="component" value="Unassembled WGS sequence"/>
</dbReference>
<dbReference type="Gene3D" id="3.40.50.300">
    <property type="entry name" value="P-loop containing nucleotide triphosphate hydrolases"/>
    <property type="match status" value="2"/>
</dbReference>
<dbReference type="SUPFAM" id="SSF52540">
    <property type="entry name" value="P-loop containing nucleoside triphosphate hydrolases"/>
    <property type="match status" value="1"/>
</dbReference>
<gene>
    <name evidence="1" type="ORF">FHR27_003241</name>
</gene>
<organism evidence="1 2">
    <name type="scientific">Phytopseudomonas flavescens</name>
    <dbReference type="NCBI Taxonomy" id="29435"/>
    <lineage>
        <taxon>Bacteria</taxon>
        <taxon>Pseudomonadati</taxon>
        <taxon>Pseudomonadota</taxon>
        <taxon>Gammaproteobacteria</taxon>
        <taxon>Pseudomonadales</taxon>
        <taxon>Pseudomonadaceae</taxon>
        <taxon>Phytopseudomonas</taxon>
    </lineage>
</organism>
<evidence type="ECO:0000313" key="1">
    <source>
        <dbReference type="EMBL" id="NYH74631.1"/>
    </source>
</evidence>
<evidence type="ECO:0000313" key="2">
    <source>
        <dbReference type="Proteomes" id="UP000578688"/>
    </source>
</evidence>
<dbReference type="PANTHER" id="PTHR32182:SF25">
    <property type="entry name" value="SLR1056 PROTEIN"/>
    <property type="match status" value="1"/>
</dbReference>
<dbReference type="InterPro" id="IPR027417">
    <property type="entry name" value="P-loop_NTPase"/>
</dbReference>
<sequence length="668" mass="74609">MRLRYLHLQNYPPISDIKVCFASGSPLARECAIRFVVGVNGSGKSNLLRAVAEVFLALADLRVPAFPVSLIYELGVRGSTNHRTLLLHCPGNRQQASLWLHERFAFDDKNEQEVFDTCIEHLNLMGMPALPGFSALIEPGTWPLRDSSPPQIALPSAVLAYTSGDLRPWRSVWNRNQSADGFLEGDDSTQSDERPAGWTAAQESALQAVRQNDTDSPRQAMGPDTTVSDLFRRPVLLDATLLKCALLAVTLPQAFGEATNYPSRSDVDATMTKLRSRDDNKNSVQELLKLGGWHHLVSVAFCSRLQPAQWDQKLCETAHDWWLCASEVIAEPHPVELSRTVWFDLKGPFDGQGQSFLSSARDELENCRSQGEALWVLLGGARDASSFDLFTRLLELSQKGLFDDVLLRLRRHAIPVDAPDSAKRDIGVMRYEELSDGEQMFMSRMALLHLLSGRQDSLLLLDEPETHFNDLWKRDVVSVVDDALAHTSADVLIATHAALMLTDALKDELIVLERTTTEDDSGPSESGLRKLDAQTYTFGATGDHPLRDIFGAQDTVGRRASRLLEVLIATAHFGTEVEQCWRNNGAWDDDLISRILQLAQQTESGLTRSYVIDCLESFERFALYFDVVKPLTMKALLESFIRQTGPGYFQVELKRAWRRSLEGAFHAS</sequence>
<comment type="caution">
    <text evidence="1">The sequence shown here is derived from an EMBL/GenBank/DDBJ whole genome shotgun (WGS) entry which is preliminary data.</text>
</comment>
<accession>A0A7Z0BRX3</accession>
<name>A0A7Z0BRX3_9GAMM</name>